<dbReference type="RefSeq" id="WP_211422068.1">
    <property type="nucleotide sequence ID" value="NZ_CP072642.1"/>
</dbReference>
<name>A0ABX8AYE6_9BACT</name>
<dbReference type="Pfam" id="PF01916">
    <property type="entry name" value="DS"/>
    <property type="match status" value="1"/>
</dbReference>
<dbReference type="PANTHER" id="PTHR11703">
    <property type="entry name" value="DEOXYHYPUSINE SYNTHASE"/>
    <property type="match status" value="1"/>
</dbReference>
<reference evidence="3 4" key="1">
    <citation type="submission" date="2021-03" db="EMBL/GenBank/DDBJ databases">
        <title>Genomic and phenotypic characterization of Chloracidobacterium isolates provides evidence for multiple species.</title>
        <authorList>
            <person name="Saini M.K."/>
            <person name="Costas A.M.G."/>
            <person name="Tank M."/>
            <person name="Bryant D.A."/>
        </authorList>
    </citation>
    <scope>NUCLEOTIDE SEQUENCE [LARGE SCALE GENOMIC DNA]</scope>
    <source>
        <strain evidence="3 4">N</strain>
    </source>
</reference>
<comment type="similarity">
    <text evidence="1">Belongs to the deoxyhypusine synthase family.</text>
</comment>
<sequence>MSKKAKASPYLKRPTDPIEIDRDRSVAGLLAKFEATSFQARNLAIAHNIWLNMLDDTCTIVLGLSGPLIPAGMRRLIAWLIRNRYVDVVITDGLTAFHDVHESLGRQHYQGSPLTAPSELQSHGIARLYDTLLSEEEVREADEWLRSFVNMQDMTRPYATREFLNLLGHELAEIASEDGILTAAYKARVPVFCPGVTTSPLVRGIAAGRIDRKSPFLFDVIQDVVEMAHILVGSTNVGGLYFGSSLCSDFVRQAQATGTVVNARLRPLKYVVQVTLESGAMWHPVEDADNWSRAAKELRSVTTYCDPTIALPMLVTALTQSAARQIKARRKPTFTLGRDLVMSAT</sequence>
<accession>A0ABX8AYE6</accession>
<organism evidence="3 4">
    <name type="scientific">Chloracidobacterium sp. N</name>
    <dbReference type="NCBI Taxonomy" id="2821540"/>
    <lineage>
        <taxon>Bacteria</taxon>
        <taxon>Pseudomonadati</taxon>
        <taxon>Acidobacteriota</taxon>
        <taxon>Terriglobia</taxon>
        <taxon>Terriglobales</taxon>
        <taxon>Acidobacteriaceae</taxon>
        <taxon>Chloracidobacterium</taxon>
        <taxon>Chloracidobacterium aggregatum</taxon>
    </lineage>
</organism>
<dbReference type="InterPro" id="IPR002773">
    <property type="entry name" value="Deoxyhypusine_synthase"/>
</dbReference>
<dbReference type="PANTHER" id="PTHR11703:SF2">
    <property type="entry name" value="DEOXYHYPUSINE SYNTHASE-LIKE PROTEIN"/>
    <property type="match status" value="1"/>
</dbReference>
<dbReference type="InterPro" id="IPR029035">
    <property type="entry name" value="DHS-like_NAD/FAD-binding_dom"/>
</dbReference>
<evidence type="ECO:0000256" key="1">
    <source>
        <dbReference type="ARBA" id="ARBA00009892"/>
    </source>
</evidence>
<proteinExistence type="inferred from homology"/>
<gene>
    <name evidence="3" type="ORF">J8C05_10140</name>
</gene>
<keyword evidence="4" id="KW-1185">Reference proteome</keyword>
<evidence type="ECO:0000313" key="4">
    <source>
        <dbReference type="Proteomes" id="UP000677668"/>
    </source>
</evidence>
<keyword evidence="2" id="KW-0808">Transferase</keyword>
<dbReference type="SUPFAM" id="SSF52467">
    <property type="entry name" value="DHS-like NAD/FAD-binding domain"/>
    <property type="match status" value="1"/>
</dbReference>
<evidence type="ECO:0000256" key="2">
    <source>
        <dbReference type="ARBA" id="ARBA00022679"/>
    </source>
</evidence>
<evidence type="ECO:0000313" key="3">
    <source>
        <dbReference type="EMBL" id="QUV93715.1"/>
    </source>
</evidence>
<dbReference type="InterPro" id="IPR036982">
    <property type="entry name" value="Deoxyhypusine_synthase_sf"/>
</dbReference>
<dbReference type="EMBL" id="CP072642">
    <property type="protein sequence ID" value="QUV93715.1"/>
    <property type="molecule type" value="Genomic_DNA"/>
</dbReference>
<dbReference type="Proteomes" id="UP000677668">
    <property type="component" value="Chromosome 1"/>
</dbReference>
<dbReference type="Gene3D" id="3.40.910.10">
    <property type="entry name" value="Deoxyhypusine synthase"/>
    <property type="match status" value="1"/>
</dbReference>
<protein>
    <submittedName>
        <fullName evidence="3">Deoxyhypusine synthase family protein</fullName>
    </submittedName>
</protein>